<dbReference type="RefSeq" id="WP_344866714.1">
    <property type="nucleotide sequence ID" value="NZ_BAAAZN010000017.1"/>
</dbReference>
<dbReference type="InterPro" id="IPR045851">
    <property type="entry name" value="AMP-bd_C_sf"/>
</dbReference>
<protein>
    <submittedName>
        <fullName evidence="3">AMP-binding protein</fullName>
    </submittedName>
</protein>
<accession>A0ABP6XTX7</accession>
<dbReference type="PANTHER" id="PTHR43767">
    <property type="entry name" value="LONG-CHAIN-FATTY-ACID--COA LIGASE"/>
    <property type="match status" value="1"/>
</dbReference>
<organism evidence="3 4">
    <name type="scientific">Amycolatopsis ultiminotia</name>
    <dbReference type="NCBI Taxonomy" id="543629"/>
    <lineage>
        <taxon>Bacteria</taxon>
        <taxon>Bacillati</taxon>
        <taxon>Actinomycetota</taxon>
        <taxon>Actinomycetes</taxon>
        <taxon>Pseudonocardiales</taxon>
        <taxon>Pseudonocardiaceae</taxon>
        <taxon>Amycolatopsis</taxon>
    </lineage>
</organism>
<dbReference type="Pfam" id="PF13193">
    <property type="entry name" value="AMP-binding_C"/>
    <property type="match status" value="1"/>
</dbReference>
<dbReference type="InterPro" id="IPR050237">
    <property type="entry name" value="ATP-dep_AMP-bd_enzyme"/>
</dbReference>
<evidence type="ECO:0000313" key="4">
    <source>
        <dbReference type="Proteomes" id="UP001500689"/>
    </source>
</evidence>
<dbReference type="SUPFAM" id="SSF56801">
    <property type="entry name" value="Acetyl-CoA synthetase-like"/>
    <property type="match status" value="1"/>
</dbReference>
<dbReference type="InterPro" id="IPR000873">
    <property type="entry name" value="AMP-dep_synth/lig_dom"/>
</dbReference>
<feature type="domain" description="AMP-dependent synthetase/ligase" evidence="1">
    <location>
        <begin position="9"/>
        <end position="372"/>
    </location>
</feature>
<evidence type="ECO:0000259" key="1">
    <source>
        <dbReference type="Pfam" id="PF00501"/>
    </source>
</evidence>
<dbReference type="PROSITE" id="PS00455">
    <property type="entry name" value="AMP_BINDING"/>
    <property type="match status" value="1"/>
</dbReference>
<dbReference type="Gene3D" id="3.30.300.30">
    <property type="match status" value="1"/>
</dbReference>
<evidence type="ECO:0000259" key="2">
    <source>
        <dbReference type="Pfam" id="PF13193"/>
    </source>
</evidence>
<keyword evidence="4" id="KW-1185">Reference proteome</keyword>
<dbReference type="PANTHER" id="PTHR43767:SF7">
    <property type="entry name" value="MEDIUM_LONG-CHAIN-FATTY-ACID--COA LIGASE FADD8"/>
    <property type="match status" value="1"/>
</dbReference>
<proteinExistence type="predicted"/>
<sequence>MMLVDYIDRGAQMAPSAPCLVDPDGTVVLTHDEFRTLTHRIAGALVRDGVRPGDRIGILSTNHPLALAGVAGILRAGAIWTAINVASGAADQAGFLATVGCRRIIHHQDLSDRVAELEERVEGLDPSVGFGGDTGFADWLAPPEFRAPDPAFEPDRIAMLLPTGGTTGRSKAVPITNHQIHLMCLAFRIHLRAPAPSRYLCATPMTHAAGLLCFPALADGGAVIVHHAVVPDRIFGSIERNRVSAIFLPPTALYKLLADPHVREHDYSSLRQFLIAGAPLAPDRLAEAVEVFGPVLTQTFGQAEAPLICTVHEAPEIAAAVADPALSRRLASCGRPSEIARIEIMDDEGALLGPGESGEIVVRSELVFAGYWQDAEATAQTVRPGGWYGTGDVGLRDEDGFVYLVDRKKDMIITGGFNVFPSEVEAFLHTFPAVGDCAVIGLPDPKWGEAVTAVIEAKPGFPLDEQSLIAQCKAHLGSVKAPKRIILRDLPRSGVGKVLKRALRDEYWATTTRRI</sequence>
<dbReference type="InterPro" id="IPR042099">
    <property type="entry name" value="ANL_N_sf"/>
</dbReference>
<name>A0ABP6XTX7_9PSEU</name>
<evidence type="ECO:0000313" key="3">
    <source>
        <dbReference type="EMBL" id="GAA3571725.1"/>
    </source>
</evidence>
<dbReference type="InterPro" id="IPR025110">
    <property type="entry name" value="AMP-bd_C"/>
</dbReference>
<feature type="domain" description="AMP-binding enzyme C-terminal" evidence="2">
    <location>
        <begin position="423"/>
        <end position="497"/>
    </location>
</feature>
<comment type="caution">
    <text evidence="3">The sequence shown here is derived from an EMBL/GenBank/DDBJ whole genome shotgun (WGS) entry which is preliminary data.</text>
</comment>
<gene>
    <name evidence="3" type="ORF">GCM10022222_64880</name>
</gene>
<dbReference type="InterPro" id="IPR020845">
    <property type="entry name" value="AMP-binding_CS"/>
</dbReference>
<dbReference type="Pfam" id="PF00501">
    <property type="entry name" value="AMP-binding"/>
    <property type="match status" value="1"/>
</dbReference>
<dbReference type="Gene3D" id="3.40.50.12780">
    <property type="entry name" value="N-terminal domain of ligase-like"/>
    <property type="match status" value="1"/>
</dbReference>
<dbReference type="EMBL" id="BAAAZN010000017">
    <property type="protein sequence ID" value="GAA3571725.1"/>
    <property type="molecule type" value="Genomic_DNA"/>
</dbReference>
<dbReference type="Proteomes" id="UP001500689">
    <property type="component" value="Unassembled WGS sequence"/>
</dbReference>
<reference evidence="4" key="1">
    <citation type="journal article" date="2019" name="Int. J. Syst. Evol. Microbiol.">
        <title>The Global Catalogue of Microorganisms (GCM) 10K type strain sequencing project: providing services to taxonomists for standard genome sequencing and annotation.</title>
        <authorList>
            <consortium name="The Broad Institute Genomics Platform"/>
            <consortium name="The Broad Institute Genome Sequencing Center for Infectious Disease"/>
            <person name="Wu L."/>
            <person name="Ma J."/>
        </authorList>
    </citation>
    <scope>NUCLEOTIDE SEQUENCE [LARGE SCALE GENOMIC DNA]</scope>
    <source>
        <strain evidence="4">JCM 16898</strain>
    </source>
</reference>